<reference evidence="1" key="1">
    <citation type="submission" date="2017-03" db="EMBL/GenBank/DDBJ databases">
        <title>The mitochondrial genome of the carnivorous plant Utricularia reniformis (Lentibulariaceae): structure, comparative analysis and evolutionary landmarks.</title>
        <authorList>
            <person name="Silva S.R."/>
            <person name="Alvarenga D.O."/>
            <person name="Michael T.P."/>
            <person name="Miranda V.F.O."/>
            <person name="Varani A.M."/>
        </authorList>
    </citation>
    <scope>NUCLEOTIDE SEQUENCE</scope>
</reference>
<sequence>MNAWESATFGKPSLPAHCIKVRSRLTLEVWT</sequence>
<dbReference type="EMBL" id="KY774314">
    <property type="protein sequence ID" value="ART30769.1"/>
    <property type="molecule type" value="Genomic_DNA"/>
</dbReference>
<gene>
    <name evidence="1" type="ORF">AEK19_MT0513</name>
</gene>
<protein>
    <submittedName>
        <fullName evidence="1">Uncharacterized protein</fullName>
    </submittedName>
</protein>
<proteinExistence type="predicted"/>
<keyword evidence="1" id="KW-0496">Mitochondrion</keyword>
<organism evidence="1">
    <name type="scientific">Utricularia reniformis</name>
    <dbReference type="NCBI Taxonomy" id="192314"/>
    <lineage>
        <taxon>Eukaryota</taxon>
        <taxon>Viridiplantae</taxon>
        <taxon>Streptophyta</taxon>
        <taxon>Embryophyta</taxon>
        <taxon>Tracheophyta</taxon>
        <taxon>Spermatophyta</taxon>
        <taxon>Magnoliopsida</taxon>
        <taxon>eudicotyledons</taxon>
        <taxon>Gunneridae</taxon>
        <taxon>Pentapetalae</taxon>
        <taxon>asterids</taxon>
        <taxon>lamiids</taxon>
        <taxon>Lamiales</taxon>
        <taxon>Lentibulariaceae</taxon>
        <taxon>Utricularia</taxon>
    </lineage>
</organism>
<name>A0A1Y0B058_9LAMI</name>
<dbReference type="AlphaFoldDB" id="A0A1Y0B058"/>
<evidence type="ECO:0000313" key="1">
    <source>
        <dbReference type="EMBL" id="ART30769.1"/>
    </source>
</evidence>
<accession>A0A1Y0B058</accession>
<geneLocation type="mitochondrion" evidence="1"/>